<feature type="region of interest" description="Disordered" evidence="1">
    <location>
        <begin position="1"/>
        <end position="22"/>
    </location>
</feature>
<keyword evidence="3" id="KW-1185">Reference proteome</keyword>
<evidence type="ECO:0000313" key="3">
    <source>
        <dbReference type="Proteomes" id="UP000887013"/>
    </source>
</evidence>
<protein>
    <submittedName>
        <fullName evidence="2">Uncharacterized protein</fullName>
    </submittedName>
</protein>
<evidence type="ECO:0000313" key="2">
    <source>
        <dbReference type="EMBL" id="GFT52304.1"/>
    </source>
</evidence>
<dbReference type="AlphaFoldDB" id="A0A8X6P5H3"/>
<dbReference type="EMBL" id="BMAW01065886">
    <property type="protein sequence ID" value="GFT52304.1"/>
    <property type="molecule type" value="Genomic_DNA"/>
</dbReference>
<sequence length="137" mass="15499">MVRRLQGDREVKTSRQGLGTPLVESVGHDTVREREAIVAANKDYHPVVVEKKLGTGFFPRRRKKRLPKAELDRLCRGGSVPRWTAETTVGLATEDQKRVWRPKAGHREAALGSVEQGSRNLATDFSKYSIIRQCFSR</sequence>
<organism evidence="2 3">
    <name type="scientific">Nephila pilipes</name>
    <name type="common">Giant wood spider</name>
    <name type="synonym">Nephila maculata</name>
    <dbReference type="NCBI Taxonomy" id="299642"/>
    <lineage>
        <taxon>Eukaryota</taxon>
        <taxon>Metazoa</taxon>
        <taxon>Ecdysozoa</taxon>
        <taxon>Arthropoda</taxon>
        <taxon>Chelicerata</taxon>
        <taxon>Arachnida</taxon>
        <taxon>Araneae</taxon>
        <taxon>Araneomorphae</taxon>
        <taxon>Entelegynae</taxon>
        <taxon>Araneoidea</taxon>
        <taxon>Nephilidae</taxon>
        <taxon>Nephila</taxon>
    </lineage>
</organism>
<accession>A0A8X6P5H3</accession>
<evidence type="ECO:0000256" key="1">
    <source>
        <dbReference type="SAM" id="MobiDB-lite"/>
    </source>
</evidence>
<feature type="compositionally biased region" description="Basic and acidic residues" evidence="1">
    <location>
        <begin position="1"/>
        <end position="13"/>
    </location>
</feature>
<dbReference type="Proteomes" id="UP000887013">
    <property type="component" value="Unassembled WGS sequence"/>
</dbReference>
<gene>
    <name evidence="2" type="ORF">NPIL_215471</name>
</gene>
<proteinExistence type="predicted"/>
<name>A0A8X6P5H3_NEPPI</name>
<reference evidence="2" key="1">
    <citation type="submission" date="2020-08" db="EMBL/GenBank/DDBJ databases">
        <title>Multicomponent nature underlies the extraordinary mechanical properties of spider dragline silk.</title>
        <authorList>
            <person name="Kono N."/>
            <person name="Nakamura H."/>
            <person name="Mori M."/>
            <person name="Yoshida Y."/>
            <person name="Ohtoshi R."/>
            <person name="Malay A.D."/>
            <person name="Moran D.A.P."/>
            <person name="Tomita M."/>
            <person name="Numata K."/>
            <person name="Arakawa K."/>
        </authorList>
    </citation>
    <scope>NUCLEOTIDE SEQUENCE</scope>
</reference>
<comment type="caution">
    <text evidence="2">The sequence shown here is derived from an EMBL/GenBank/DDBJ whole genome shotgun (WGS) entry which is preliminary data.</text>
</comment>